<dbReference type="SUPFAM" id="SSF144091">
    <property type="entry name" value="Rhomboid-like"/>
    <property type="match status" value="1"/>
</dbReference>
<dbReference type="InterPro" id="IPR035952">
    <property type="entry name" value="Rhomboid-like_sf"/>
</dbReference>
<dbReference type="Pfam" id="PF01694">
    <property type="entry name" value="Rhomboid"/>
    <property type="match status" value="1"/>
</dbReference>
<sequence length="415" mass="42024">MLAPPAPKQAAVKEGWTRIGAQPQKSHAAALMSDTPATFALLLGLFAFFAVIRVKRWTGDTVGASAESIEGRQYWRLLTSNLAHVDATHFVFNLSTAYSLGGALERRHGSAALLWSTAALVVFVGLVAASLTRHAGGAVGAWHLGFSGVLFAWIVDAALAAPQFCPVADWCFSTVRWGPLAFNAGPLVYALGLQLVASVLSIPLSLAGHVAGVVCGAPFAAGLLDGVAAPALALGVLACVDSARHCRRPGPRIALVVAALATFLHVESYLAVAAAAASVAASLSREWCALGLACGAACVVPTLGPIQAGAGLVAALAADCATDPISFLLAGAAAALTAMTWATRLGSLAGAALLAGVSCSATAACVAAWLAEDLRAAADASTPGWAAVKRFLGPPDGEVVLRDGRIVKRAAVVDV</sequence>
<proteinExistence type="inferred from homology"/>
<keyword evidence="3" id="KW-0645">Protease</keyword>
<dbReference type="PANTHER" id="PTHR43066">
    <property type="entry name" value="RHOMBOID-RELATED PROTEIN"/>
    <property type="match status" value="1"/>
</dbReference>
<reference evidence="10" key="1">
    <citation type="submission" date="2021-11" db="EMBL/GenBank/DDBJ databases">
        <authorList>
            <consortium name="Genoscope - CEA"/>
            <person name="William W."/>
        </authorList>
    </citation>
    <scope>NUCLEOTIDE SEQUENCE</scope>
</reference>
<feature type="domain" description="Peptidase S54 rhomboid" evidence="9">
    <location>
        <begin position="72"/>
        <end position="223"/>
    </location>
</feature>
<feature type="transmembrane region" description="Helical" evidence="8">
    <location>
        <begin position="289"/>
        <end position="318"/>
    </location>
</feature>
<protein>
    <recommendedName>
        <fullName evidence="9">Peptidase S54 rhomboid domain-containing protein</fullName>
    </recommendedName>
</protein>
<evidence type="ECO:0000256" key="2">
    <source>
        <dbReference type="ARBA" id="ARBA00009045"/>
    </source>
</evidence>
<dbReference type="OrthoDB" id="10257275at2759"/>
<evidence type="ECO:0000313" key="11">
    <source>
        <dbReference type="Proteomes" id="UP000789595"/>
    </source>
</evidence>
<accession>A0A8J2T188</accession>
<evidence type="ECO:0000256" key="8">
    <source>
        <dbReference type="SAM" id="Phobius"/>
    </source>
</evidence>
<feature type="transmembrane region" description="Helical" evidence="8">
    <location>
        <begin position="325"/>
        <end position="342"/>
    </location>
</feature>
<comment type="subcellular location">
    <subcellularLocation>
        <location evidence="1">Membrane</location>
        <topology evidence="1">Multi-pass membrane protein</topology>
    </subcellularLocation>
</comment>
<dbReference type="Proteomes" id="UP000789595">
    <property type="component" value="Unassembled WGS sequence"/>
</dbReference>
<dbReference type="GO" id="GO:0004252">
    <property type="term" value="F:serine-type endopeptidase activity"/>
    <property type="evidence" value="ECO:0007669"/>
    <property type="project" value="InterPro"/>
</dbReference>
<feature type="transmembrane region" description="Helical" evidence="8">
    <location>
        <begin position="348"/>
        <end position="371"/>
    </location>
</feature>
<keyword evidence="4 8" id="KW-0812">Transmembrane</keyword>
<organism evidence="10 11">
    <name type="scientific">Pelagomonas calceolata</name>
    <dbReference type="NCBI Taxonomy" id="35677"/>
    <lineage>
        <taxon>Eukaryota</taxon>
        <taxon>Sar</taxon>
        <taxon>Stramenopiles</taxon>
        <taxon>Ochrophyta</taxon>
        <taxon>Pelagophyceae</taxon>
        <taxon>Pelagomonadales</taxon>
        <taxon>Pelagomonadaceae</taxon>
        <taxon>Pelagomonas</taxon>
    </lineage>
</organism>
<evidence type="ECO:0000256" key="1">
    <source>
        <dbReference type="ARBA" id="ARBA00004141"/>
    </source>
</evidence>
<dbReference type="AlphaFoldDB" id="A0A8J2T188"/>
<keyword evidence="11" id="KW-1185">Reference proteome</keyword>
<comment type="similarity">
    <text evidence="2">Belongs to the peptidase S54 family.</text>
</comment>
<evidence type="ECO:0000313" key="10">
    <source>
        <dbReference type="EMBL" id="CAH0377599.1"/>
    </source>
</evidence>
<evidence type="ECO:0000256" key="3">
    <source>
        <dbReference type="ARBA" id="ARBA00022670"/>
    </source>
</evidence>
<dbReference type="GO" id="GO:0006508">
    <property type="term" value="P:proteolysis"/>
    <property type="evidence" value="ECO:0007669"/>
    <property type="project" value="UniProtKB-KW"/>
</dbReference>
<keyword evidence="5" id="KW-0378">Hydrolase</keyword>
<comment type="caution">
    <text evidence="10">The sequence shown here is derived from an EMBL/GenBank/DDBJ whole genome shotgun (WGS) entry which is preliminary data.</text>
</comment>
<feature type="transmembrane region" description="Helical" evidence="8">
    <location>
        <begin position="35"/>
        <end position="52"/>
    </location>
</feature>
<name>A0A8J2T188_9STRA</name>
<gene>
    <name evidence="10" type="ORF">PECAL_5P21390</name>
</gene>
<evidence type="ECO:0000259" key="9">
    <source>
        <dbReference type="Pfam" id="PF01694"/>
    </source>
</evidence>
<dbReference type="Gene3D" id="1.20.1540.10">
    <property type="entry name" value="Rhomboid-like"/>
    <property type="match status" value="1"/>
</dbReference>
<evidence type="ECO:0000256" key="4">
    <source>
        <dbReference type="ARBA" id="ARBA00022692"/>
    </source>
</evidence>
<dbReference type="PANTHER" id="PTHR43066:SF1">
    <property type="entry name" value="RHOMBOID PROTEIN 2"/>
    <property type="match status" value="1"/>
</dbReference>
<evidence type="ECO:0000256" key="7">
    <source>
        <dbReference type="ARBA" id="ARBA00023136"/>
    </source>
</evidence>
<dbReference type="EMBL" id="CAKKNE010000005">
    <property type="protein sequence ID" value="CAH0377599.1"/>
    <property type="molecule type" value="Genomic_DNA"/>
</dbReference>
<keyword evidence="6 8" id="KW-1133">Transmembrane helix</keyword>
<dbReference type="GO" id="GO:0016020">
    <property type="term" value="C:membrane"/>
    <property type="evidence" value="ECO:0007669"/>
    <property type="project" value="UniProtKB-SubCell"/>
</dbReference>
<evidence type="ECO:0000256" key="5">
    <source>
        <dbReference type="ARBA" id="ARBA00022801"/>
    </source>
</evidence>
<keyword evidence="7 8" id="KW-0472">Membrane</keyword>
<feature type="transmembrane region" description="Helical" evidence="8">
    <location>
        <begin position="219"/>
        <end position="240"/>
    </location>
</feature>
<dbReference type="InterPro" id="IPR022764">
    <property type="entry name" value="Peptidase_S54_rhomboid_dom"/>
</dbReference>
<evidence type="ECO:0000256" key="6">
    <source>
        <dbReference type="ARBA" id="ARBA00022989"/>
    </source>
</evidence>
<feature type="transmembrane region" description="Helical" evidence="8">
    <location>
        <begin position="112"/>
        <end position="132"/>
    </location>
</feature>
<feature type="transmembrane region" description="Helical" evidence="8">
    <location>
        <begin position="144"/>
        <end position="165"/>
    </location>
</feature>
<feature type="transmembrane region" description="Helical" evidence="8">
    <location>
        <begin position="252"/>
        <end position="277"/>
    </location>
</feature>
<feature type="transmembrane region" description="Helical" evidence="8">
    <location>
        <begin position="186"/>
        <end position="207"/>
    </location>
</feature>